<dbReference type="AlphaFoldDB" id="A0A0C3CKL0"/>
<keyword evidence="2" id="KW-1185">Reference proteome</keyword>
<dbReference type="Proteomes" id="UP000053424">
    <property type="component" value="Unassembled WGS sequence"/>
</dbReference>
<evidence type="ECO:0000313" key="1">
    <source>
        <dbReference type="EMBL" id="KIM44326.1"/>
    </source>
</evidence>
<protein>
    <recommendedName>
        <fullName evidence="3">Aminoglycoside phosphotransferase domain-containing protein</fullName>
    </recommendedName>
</protein>
<name>A0A0C3CKL0_HEBCY</name>
<dbReference type="OrthoDB" id="10003767at2759"/>
<reference evidence="2" key="2">
    <citation type="submission" date="2015-01" db="EMBL/GenBank/DDBJ databases">
        <title>Evolutionary Origins and Diversification of the Mycorrhizal Mutualists.</title>
        <authorList>
            <consortium name="DOE Joint Genome Institute"/>
            <consortium name="Mycorrhizal Genomics Consortium"/>
            <person name="Kohler A."/>
            <person name="Kuo A."/>
            <person name="Nagy L.G."/>
            <person name="Floudas D."/>
            <person name="Copeland A."/>
            <person name="Barry K.W."/>
            <person name="Cichocki N."/>
            <person name="Veneault-Fourrey C."/>
            <person name="LaButti K."/>
            <person name="Lindquist E.A."/>
            <person name="Lipzen A."/>
            <person name="Lundell T."/>
            <person name="Morin E."/>
            <person name="Murat C."/>
            <person name="Riley R."/>
            <person name="Ohm R."/>
            <person name="Sun H."/>
            <person name="Tunlid A."/>
            <person name="Henrissat B."/>
            <person name="Grigoriev I.V."/>
            <person name="Hibbett D.S."/>
            <person name="Martin F."/>
        </authorList>
    </citation>
    <scope>NUCLEOTIDE SEQUENCE [LARGE SCALE GENOMIC DNA]</scope>
    <source>
        <strain evidence="2">h7</strain>
    </source>
</reference>
<gene>
    <name evidence="1" type="ORF">M413DRAFT_25747</name>
</gene>
<evidence type="ECO:0008006" key="3">
    <source>
        <dbReference type="Google" id="ProtNLM"/>
    </source>
</evidence>
<dbReference type="HOGENOM" id="CLU_834369_0_0_1"/>
<evidence type="ECO:0000313" key="2">
    <source>
        <dbReference type="Proteomes" id="UP000053424"/>
    </source>
</evidence>
<reference evidence="1 2" key="1">
    <citation type="submission" date="2014-04" db="EMBL/GenBank/DDBJ databases">
        <authorList>
            <consortium name="DOE Joint Genome Institute"/>
            <person name="Kuo A."/>
            <person name="Gay G."/>
            <person name="Dore J."/>
            <person name="Kohler A."/>
            <person name="Nagy L.G."/>
            <person name="Floudas D."/>
            <person name="Copeland A."/>
            <person name="Barry K.W."/>
            <person name="Cichocki N."/>
            <person name="Veneault-Fourrey C."/>
            <person name="LaButti K."/>
            <person name="Lindquist E.A."/>
            <person name="Lipzen A."/>
            <person name="Lundell T."/>
            <person name="Morin E."/>
            <person name="Murat C."/>
            <person name="Sun H."/>
            <person name="Tunlid A."/>
            <person name="Henrissat B."/>
            <person name="Grigoriev I.V."/>
            <person name="Hibbett D.S."/>
            <person name="Martin F."/>
            <person name="Nordberg H.P."/>
            <person name="Cantor M.N."/>
            <person name="Hua S.X."/>
        </authorList>
    </citation>
    <scope>NUCLEOTIDE SEQUENCE [LARGE SCALE GENOMIC DNA]</scope>
    <source>
        <strain evidence="2">h7</strain>
    </source>
</reference>
<accession>A0A0C3CKL0</accession>
<sequence length="318" mass="35452">MATKFATSTLKMEPHDILLNPENADFDLDVIIGKFKEIDGSDIIALHKLAQNHYFVFDASTKDGRHYIVRIGFCKTNFGATVHYYNASHAAPYIITDKCKGNLLIDAFGILPFEAKISNIRSYARIALDLFRVDAPNGIGSISSFKSTADGSELVLGPYILPSVAYFRQMTSTSVGTTKPDLDEAQVSLKRLESLISQSVSGYNDAAFLRGVPSHQDFCAQNVFINGEGLITGPQVSSTGSSTWSNRLCWPQPIHLGFAMMESLTLEEYDAIVKEEDPEYYRALKAGEFCRMAEEWLLNERMDIGCRRMKAWLDNSLE</sequence>
<dbReference type="EMBL" id="KN831774">
    <property type="protein sequence ID" value="KIM44326.1"/>
    <property type="molecule type" value="Genomic_DNA"/>
</dbReference>
<proteinExistence type="predicted"/>
<organism evidence="1 2">
    <name type="scientific">Hebeloma cylindrosporum</name>
    <dbReference type="NCBI Taxonomy" id="76867"/>
    <lineage>
        <taxon>Eukaryota</taxon>
        <taxon>Fungi</taxon>
        <taxon>Dikarya</taxon>
        <taxon>Basidiomycota</taxon>
        <taxon>Agaricomycotina</taxon>
        <taxon>Agaricomycetes</taxon>
        <taxon>Agaricomycetidae</taxon>
        <taxon>Agaricales</taxon>
        <taxon>Agaricineae</taxon>
        <taxon>Hymenogastraceae</taxon>
        <taxon>Hebeloma</taxon>
    </lineage>
</organism>